<keyword evidence="6 12" id="KW-0732">Signal</keyword>
<keyword evidence="10" id="KW-0998">Cell outer membrane</keyword>
<dbReference type="SUPFAM" id="SSF56935">
    <property type="entry name" value="Porins"/>
    <property type="match status" value="1"/>
</dbReference>
<dbReference type="Proteomes" id="UP000051934">
    <property type="component" value="Unassembled WGS sequence"/>
</dbReference>
<evidence type="ECO:0000259" key="13">
    <source>
        <dbReference type="Pfam" id="PF00593"/>
    </source>
</evidence>
<dbReference type="InterPro" id="IPR039426">
    <property type="entry name" value="TonB-dep_rcpt-like"/>
</dbReference>
<keyword evidence="5" id="KW-0812">Transmembrane</keyword>
<dbReference type="Gene3D" id="2.40.170.20">
    <property type="entry name" value="TonB-dependent receptor, beta-barrel domain"/>
    <property type="match status" value="1"/>
</dbReference>
<keyword evidence="8 11" id="KW-0472">Membrane</keyword>
<proteinExistence type="inferred from homology"/>
<evidence type="ECO:0000256" key="11">
    <source>
        <dbReference type="RuleBase" id="RU003357"/>
    </source>
</evidence>
<evidence type="ECO:0000256" key="8">
    <source>
        <dbReference type="ARBA" id="ARBA00023136"/>
    </source>
</evidence>
<feature type="domain" description="TonB-dependent receptor plug" evidence="14">
    <location>
        <begin position="34"/>
        <end position="129"/>
    </location>
</feature>
<keyword evidence="3" id="KW-0813">Transport</keyword>
<accession>A0A0R2SEX2</accession>
<evidence type="ECO:0000256" key="1">
    <source>
        <dbReference type="ARBA" id="ARBA00004571"/>
    </source>
</evidence>
<dbReference type="Pfam" id="PF07715">
    <property type="entry name" value="Plug"/>
    <property type="match status" value="1"/>
</dbReference>
<evidence type="ECO:0000256" key="5">
    <source>
        <dbReference type="ARBA" id="ARBA00022692"/>
    </source>
</evidence>
<dbReference type="InterPro" id="IPR037066">
    <property type="entry name" value="Plug_dom_sf"/>
</dbReference>
<evidence type="ECO:0000256" key="3">
    <source>
        <dbReference type="ARBA" id="ARBA00022448"/>
    </source>
</evidence>
<feature type="signal peptide" evidence="12">
    <location>
        <begin position="1"/>
        <end position="26"/>
    </location>
</feature>
<evidence type="ECO:0000259" key="14">
    <source>
        <dbReference type="Pfam" id="PF07715"/>
    </source>
</evidence>
<organism evidence="15 16">
    <name type="scientific">OM182 bacterium BACL3 MAG-120507-bin80</name>
    <dbReference type="NCBI Taxonomy" id="1655577"/>
    <lineage>
        <taxon>Bacteria</taxon>
        <taxon>Pseudomonadati</taxon>
        <taxon>Pseudomonadota</taxon>
        <taxon>Gammaproteobacteria</taxon>
        <taxon>OMG group</taxon>
        <taxon>OM182 clade</taxon>
    </lineage>
</organism>
<evidence type="ECO:0000313" key="16">
    <source>
        <dbReference type="Proteomes" id="UP000051934"/>
    </source>
</evidence>
<name>A0A0R2SEX2_9GAMM</name>
<evidence type="ECO:0000256" key="10">
    <source>
        <dbReference type="ARBA" id="ARBA00023237"/>
    </source>
</evidence>
<reference evidence="15 16" key="1">
    <citation type="submission" date="2015-10" db="EMBL/GenBank/DDBJ databases">
        <title>Metagenome-Assembled Genomes uncover a global brackish microbiome.</title>
        <authorList>
            <person name="Hugerth L.W."/>
            <person name="Larsson J."/>
            <person name="Alneberg J."/>
            <person name="Lindh M.V."/>
            <person name="Legrand C."/>
            <person name="Pinhassi J."/>
            <person name="Andersson A.F."/>
        </authorList>
    </citation>
    <scope>NUCLEOTIDE SEQUENCE [LARGE SCALE GENOMIC DNA]</scope>
    <source>
        <strain evidence="15">BACL4 MAG-120507-bin80</strain>
    </source>
</reference>
<evidence type="ECO:0000313" key="15">
    <source>
        <dbReference type="EMBL" id="KRO73388.1"/>
    </source>
</evidence>
<dbReference type="PANTHER" id="PTHR30069">
    <property type="entry name" value="TONB-DEPENDENT OUTER MEMBRANE RECEPTOR"/>
    <property type="match status" value="1"/>
</dbReference>
<evidence type="ECO:0000256" key="6">
    <source>
        <dbReference type="ARBA" id="ARBA00022729"/>
    </source>
</evidence>
<dbReference type="GO" id="GO:0015344">
    <property type="term" value="F:siderophore uptake transmembrane transporter activity"/>
    <property type="evidence" value="ECO:0007669"/>
    <property type="project" value="TreeGrafter"/>
</dbReference>
<comment type="caution">
    <text evidence="15">The sequence shown here is derived from an EMBL/GenBank/DDBJ whole genome shotgun (WGS) entry which is preliminary data.</text>
</comment>
<dbReference type="PANTHER" id="PTHR30069:SF29">
    <property type="entry name" value="HEMOGLOBIN AND HEMOGLOBIN-HAPTOGLOBIN-BINDING PROTEIN 1-RELATED"/>
    <property type="match status" value="1"/>
</dbReference>
<evidence type="ECO:0000256" key="7">
    <source>
        <dbReference type="ARBA" id="ARBA00023077"/>
    </source>
</evidence>
<evidence type="ECO:0000256" key="9">
    <source>
        <dbReference type="ARBA" id="ARBA00023170"/>
    </source>
</evidence>
<dbReference type="EMBL" id="LIBB01000004">
    <property type="protein sequence ID" value="KRO73388.1"/>
    <property type="molecule type" value="Genomic_DNA"/>
</dbReference>
<comment type="subcellular location">
    <subcellularLocation>
        <location evidence="1">Cell outer membrane</location>
        <topology evidence="1">Multi-pass membrane protein</topology>
    </subcellularLocation>
</comment>
<protein>
    <submittedName>
        <fullName evidence="15">Uncharacterized protein</fullName>
    </submittedName>
</protein>
<dbReference type="Pfam" id="PF00593">
    <property type="entry name" value="TonB_dep_Rec_b-barrel"/>
    <property type="match status" value="1"/>
</dbReference>
<evidence type="ECO:0000256" key="2">
    <source>
        <dbReference type="ARBA" id="ARBA00008143"/>
    </source>
</evidence>
<dbReference type="InterPro" id="IPR036942">
    <property type="entry name" value="Beta-barrel_TonB_sf"/>
</dbReference>
<feature type="chain" id="PRO_5006423657" evidence="12">
    <location>
        <begin position="27"/>
        <end position="723"/>
    </location>
</feature>
<dbReference type="InterPro" id="IPR012910">
    <property type="entry name" value="Plug_dom"/>
</dbReference>
<dbReference type="InterPro" id="IPR000531">
    <property type="entry name" value="Beta-barrel_TonB"/>
</dbReference>
<dbReference type="GO" id="GO:0044718">
    <property type="term" value="P:siderophore transmembrane transport"/>
    <property type="evidence" value="ECO:0007669"/>
    <property type="project" value="TreeGrafter"/>
</dbReference>
<feature type="domain" description="TonB-dependent receptor-like beta-barrel" evidence="13">
    <location>
        <begin position="229"/>
        <end position="647"/>
    </location>
</feature>
<dbReference type="Gene3D" id="2.170.130.10">
    <property type="entry name" value="TonB-dependent receptor, plug domain"/>
    <property type="match status" value="1"/>
</dbReference>
<sequence>MAFPLTTRYTLAASALLFSLSGGVTAQDNVGDDSTVVYRADYFAEFNPITAQDMVNRIPGVGGATGSGGGFGGGAGGGNGGRGLGGGGGSEIIINGKRMAGKSNQASGQLDRITAGQVDYIELIRGTSGDLDVRGSGVVVNVILLEELSATAVNVEINMDRYADGESQPGGSFAISGNLSGLGYVLSAVAEPRYDHRITYEDSMLGDFTANDAIREDQIREQTSYDYSANLDYEFSPNSSARLNALYSQNDNPTSLARRTVNRRVYPNTIALQREELPGERDNWEIGADYELRTEQGSRFKGLVISNQGNVDSIRKRYDVADVADEGSEELTLYLDTGSVTKERIARGSYTFDFFESQDVEIGIERAQTILDSRLAYGVVDAAGTPDPSLGGLVAQSVSNAVSTVEEMRYEPFLIHNWQLSSQMSLETSMLYESSEISQSGETSLSRDFGFFKPKVDFRYDLTPQLQIRATVEKRVRQLRFGDFVASNDDQDNDSNVLGGNENLKPEWLWAYDLKGEYRLPNDVGVVSAGVWYHEHFNVIERIDATVDEDNLQSIAGNIGDGHMYGLTAAASIRMRMISMPNLLITANFNVKDSSVIDPFLGIDRRFANFDRGRLRLGMRHDVTSLGMSYGMEWNNRFDANIKRYEIDDIELRAGDPNVTAFVQFVDRRGITYRFDARNANDNMQCRERQRFVGRVSDGILEEIEDNCGGSGRTLSLKINGNF</sequence>
<gene>
    <name evidence="15" type="ORF">ABR69_08695</name>
</gene>
<keyword evidence="7 11" id="KW-0798">TonB box</keyword>
<evidence type="ECO:0000256" key="12">
    <source>
        <dbReference type="SAM" id="SignalP"/>
    </source>
</evidence>
<evidence type="ECO:0000256" key="4">
    <source>
        <dbReference type="ARBA" id="ARBA00022452"/>
    </source>
</evidence>
<keyword evidence="4" id="KW-1134">Transmembrane beta strand</keyword>
<comment type="similarity">
    <text evidence="2">Belongs to the TonB-dependent receptor family. Hemoglobin/haptoglobin binding protein subfamily.</text>
</comment>
<dbReference type="AlphaFoldDB" id="A0A0R2SEX2"/>
<keyword evidence="9" id="KW-0675">Receptor</keyword>
<dbReference type="GO" id="GO:0009279">
    <property type="term" value="C:cell outer membrane"/>
    <property type="evidence" value="ECO:0007669"/>
    <property type="project" value="UniProtKB-SubCell"/>
</dbReference>